<dbReference type="EMBL" id="JAEFBJ010000009">
    <property type="protein sequence ID" value="KAG7573897.1"/>
    <property type="molecule type" value="Genomic_DNA"/>
</dbReference>
<dbReference type="Proteomes" id="UP000694251">
    <property type="component" value="Chromosome 9"/>
</dbReference>
<dbReference type="Pfam" id="PF01936">
    <property type="entry name" value="NYN"/>
    <property type="match status" value="1"/>
</dbReference>
<comment type="caution">
    <text evidence="3">The sequence shown here is derived from an EMBL/GenBank/DDBJ whole genome shotgun (WGS) entry which is preliminary data.</text>
</comment>
<gene>
    <name evidence="3" type="ORF">ISN44_As09g021370</name>
</gene>
<reference evidence="3 4" key="1">
    <citation type="submission" date="2020-12" db="EMBL/GenBank/DDBJ databases">
        <title>Concerted genomic and epigenomic changes stabilize Arabidopsis allopolyploids.</title>
        <authorList>
            <person name="Chen Z."/>
        </authorList>
    </citation>
    <scope>NUCLEOTIDE SEQUENCE [LARGE SCALE GENOMIC DNA]</scope>
    <source>
        <strain evidence="3">As9502</strain>
        <tissue evidence="3">Leaf</tissue>
    </source>
</reference>
<accession>A0A8T2AM90</accession>
<dbReference type="CDD" id="cd10910">
    <property type="entry name" value="PIN_limkain_b1_N_like"/>
    <property type="match status" value="2"/>
</dbReference>
<evidence type="ECO:0000313" key="3">
    <source>
        <dbReference type="EMBL" id="KAG7573897.1"/>
    </source>
</evidence>
<dbReference type="AlphaFoldDB" id="A0A8T2AM90"/>
<dbReference type="GO" id="GO:0005777">
    <property type="term" value="C:peroxisome"/>
    <property type="evidence" value="ECO:0007669"/>
    <property type="project" value="InterPro"/>
</dbReference>
<feature type="domain" description="NYN" evidence="2">
    <location>
        <begin position="402"/>
        <end position="504"/>
    </location>
</feature>
<evidence type="ECO:0000259" key="2">
    <source>
        <dbReference type="Pfam" id="PF01936"/>
    </source>
</evidence>
<evidence type="ECO:0000313" key="4">
    <source>
        <dbReference type="Proteomes" id="UP000694251"/>
    </source>
</evidence>
<name>A0A8T2AM90_ARASU</name>
<protein>
    <submittedName>
        <fullName evidence="3">NYN domain limkain-b1-type</fullName>
    </submittedName>
</protein>
<dbReference type="OrthoDB" id="1073369at2759"/>
<feature type="region of interest" description="Disordered" evidence="1">
    <location>
        <begin position="360"/>
        <end position="387"/>
    </location>
</feature>
<feature type="compositionally biased region" description="Basic residues" evidence="1">
    <location>
        <begin position="369"/>
        <end position="384"/>
    </location>
</feature>
<evidence type="ECO:0000256" key="1">
    <source>
        <dbReference type="SAM" id="MobiDB-lite"/>
    </source>
</evidence>
<organism evidence="3 4">
    <name type="scientific">Arabidopsis suecica</name>
    <name type="common">Swedish thale-cress</name>
    <name type="synonym">Cardaminopsis suecica</name>
    <dbReference type="NCBI Taxonomy" id="45249"/>
    <lineage>
        <taxon>Eukaryota</taxon>
        <taxon>Viridiplantae</taxon>
        <taxon>Streptophyta</taxon>
        <taxon>Embryophyta</taxon>
        <taxon>Tracheophyta</taxon>
        <taxon>Spermatophyta</taxon>
        <taxon>Magnoliopsida</taxon>
        <taxon>eudicotyledons</taxon>
        <taxon>Gunneridae</taxon>
        <taxon>Pentapetalae</taxon>
        <taxon>rosids</taxon>
        <taxon>malvids</taxon>
        <taxon>Brassicales</taxon>
        <taxon>Brassicaceae</taxon>
        <taxon>Camelineae</taxon>
        <taxon>Arabidopsis</taxon>
    </lineage>
</organism>
<dbReference type="PANTHER" id="PTHR14379">
    <property type="entry name" value="LIMKAIN B LKAP"/>
    <property type="match status" value="1"/>
</dbReference>
<sequence length="568" mass="64906">MDNEGHCSSISGVFLDVADCPLPKDFYIPSISCNIESLLENLGHYSDKRVEIWAFGENKEIASSDDVHEVKIYYVPEGDRDIRLNLMLFHILGWASMDFRDKTKNLVVIIDRFYLCSSEFVRVLRHLEHRGFNVLSVLPPDEAVSKVLLRDADSIFNFTVNTIRMDPRLGGVIPKDNNYIPDDYISDGPTTRVYWDVVDYPIPEDMEPNCIYQKLESALRLKGYINEMSIWAYTDKITFSGLLEKGVVEKYAKSKIYFLPGGGDKNARHNRMINDIRLWIIDSPVDDTAPSNVIVISNNIQGDDVETYGIPRVIDLIYPLKCLYVRGYNAFLVQPNLLAPEISQTSEWPRHLLDVGKVIGRCKPDPSPKKRMRKKKKPKKRKTSGKLSLTHAEPITCVDGPKTGIFWDINDSPLPNDLDPQSMYQKLKSALEEKEYYGEMTIWAYADKITFSNELLDEYRKANIYFIPEGDKNARHNRIIHDILLWQIDTPLRYPTESNVIVISNKIPCDIDLIKCLVYSAGVGYNNLLVQPNAFSAPEKHKTSEWPGYLLDGGKPIGGIRYLSPRNQ</sequence>
<dbReference type="GO" id="GO:0010468">
    <property type="term" value="P:regulation of gene expression"/>
    <property type="evidence" value="ECO:0007669"/>
    <property type="project" value="InterPro"/>
</dbReference>
<dbReference type="PANTHER" id="PTHR14379:SF7">
    <property type="entry name" value="ENDONUCLEASE OR GLYCOSYL HYDROLASE-RELATED"/>
    <property type="match status" value="1"/>
</dbReference>
<proteinExistence type="predicted"/>
<dbReference type="InterPro" id="IPR021139">
    <property type="entry name" value="NYN"/>
</dbReference>
<dbReference type="GO" id="GO:0004540">
    <property type="term" value="F:RNA nuclease activity"/>
    <property type="evidence" value="ECO:0007669"/>
    <property type="project" value="InterPro"/>
</dbReference>
<dbReference type="InterPro" id="IPR024768">
    <property type="entry name" value="Marf1"/>
</dbReference>
<keyword evidence="4" id="KW-1185">Reference proteome</keyword>